<evidence type="ECO:0008006" key="3">
    <source>
        <dbReference type="Google" id="ProtNLM"/>
    </source>
</evidence>
<accession>A0A133VLH9</accession>
<dbReference type="Pfam" id="PF25212">
    <property type="entry name" value="HVO_A0114"/>
    <property type="match status" value="1"/>
</dbReference>
<keyword evidence="2" id="KW-1185">Reference proteome</keyword>
<dbReference type="EMBL" id="LHYF01000005">
    <property type="protein sequence ID" value="KXB07270.1"/>
    <property type="molecule type" value="Genomic_DNA"/>
</dbReference>
<comment type="caution">
    <text evidence="1">The sequence shown here is derived from an EMBL/GenBank/DDBJ whole genome shotgun (WGS) entry which is preliminary data.</text>
</comment>
<reference evidence="1 2" key="1">
    <citation type="journal article" date="2016" name="Sci. Rep.">
        <title>Metabolic traits of an uncultured archaeal lineage -MSBL1- from brine pools of the Red Sea.</title>
        <authorList>
            <person name="Mwirichia R."/>
            <person name="Alam I."/>
            <person name="Rashid M."/>
            <person name="Vinu M."/>
            <person name="Ba-Alawi W."/>
            <person name="Anthony Kamau A."/>
            <person name="Kamanda Ngugi D."/>
            <person name="Goker M."/>
            <person name="Klenk H.P."/>
            <person name="Bajic V."/>
            <person name="Stingl U."/>
        </authorList>
    </citation>
    <scope>NUCLEOTIDE SEQUENCE [LARGE SCALE GENOMIC DNA]</scope>
    <source>
        <strain evidence="1">SCGC-AAA382C18</strain>
    </source>
</reference>
<gene>
    <name evidence="1" type="ORF">AKJ52_00590</name>
</gene>
<proteinExistence type="predicted"/>
<protein>
    <recommendedName>
        <fullName evidence="3">HTH arsR-type domain-containing protein</fullName>
    </recommendedName>
</protein>
<sequence>MPMEKKILEITSGTLEQFEDETLQNLEKIEKVGEEPDKIFFEDPTMFRKVLTEKRQELIQEIIERPPKSIRELADSLERGLREVHEDVHLLEKYKILSLNREGNRKKPRIPYDRIHIEINLPLDHKTRPTPKSTINKKG</sequence>
<organism evidence="1 2">
    <name type="scientific">candidate division MSBL1 archaeon SCGC-AAA382C18</name>
    <dbReference type="NCBI Taxonomy" id="1698281"/>
    <lineage>
        <taxon>Archaea</taxon>
        <taxon>Methanobacteriati</taxon>
        <taxon>Methanobacteriota</taxon>
        <taxon>candidate division MSBL1</taxon>
    </lineage>
</organism>
<dbReference type="AlphaFoldDB" id="A0A133VLH9"/>
<evidence type="ECO:0000313" key="2">
    <source>
        <dbReference type="Proteomes" id="UP000070404"/>
    </source>
</evidence>
<name>A0A133VLH9_9EURY</name>
<evidence type="ECO:0000313" key="1">
    <source>
        <dbReference type="EMBL" id="KXB07270.1"/>
    </source>
</evidence>
<dbReference type="Proteomes" id="UP000070404">
    <property type="component" value="Unassembled WGS sequence"/>
</dbReference>